<protein>
    <submittedName>
        <fullName evidence="1">Uncharacterized protein</fullName>
    </submittedName>
</protein>
<dbReference type="RefSeq" id="XP_024575842.1">
    <property type="nucleotide sequence ID" value="XM_024725023.1"/>
</dbReference>
<dbReference type="GeneID" id="36404773"/>
<proteinExistence type="predicted"/>
<name>A0A0P1AEL7_PLAHL</name>
<evidence type="ECO:0000313" key="2">
    <source>
        <dbReference type="Proteomes" id="UP000054928"/>
    </source>
</evidence>
<reference evidence="2" key="1">
    <citation type="submission" date="2014-09" db="EMBL/GenBank/DDBJ databases">
        <authorList>
            <person name="Sharma Rahul"/>
            <person name="Thines Marco"/>
        </authorList>
    </citation>
    <scope>NUCLEOTIDE SEQUENCE [LARGE SCALE GENOMIC DNA]</scope>
</reference>
<accession>A0A0P1AEL7</accession>
<organism evidence="1 2">
    <name type="scientific">Plasmopara halstedii</name>
    <name type="common">Downy mildew of sunflower</name>
    <dbReference type="NCBI Taxonomy" id="4781"/>
    <lineage>
        <taxon>Eukaryota</taxon>
        <taxon>Sar</taxon>
        <taxon>Stramenopiles</taxon>
        <taxon>Oomycota</taxon>
        <taxon>Peronosporomycetes</taxon>
        <taxon>Peronosporales</taxon>
        <taxon>Peronosporaceae</taxon>
        <taxon>Plasmopara</taxon>
    </lineage>
</organism>
<dbReference type="AlphaFoldDB" id="A0A0P1AEL7"/>
<dbReference type="Proteomes" id="UP000054928">
    <property type="component" value="Unassembled WGS sequence"/>
</dbReference>
<sequence length="87" mass="9813">MHSVTFLNFVAQMCKYYIFLNLELTIKTFHFSYNAKISYLLTEAVSYRERQPVVALAFGPTTIATSQSIAIGVLITVRGLQLSLFDS</sequence>
<keyword evidence="2" id="KW-1185">Reference proteome</keyword>
<dbReference type="EMBL" id="CCYD01000428">
    <property type="protein sequence ID" value="CEG39473.1"/>
    <property type="molecule type" value="Genomic_DNA"/>
</dbReference>
<evidence type="ECO:0000313" key="1">
    <source>
        <dbReference type="EMBL" id="CEG39473.1"/>
    </source>
</evidence>